<reference evidence="1 2" key="1">
    <citation type="submission" date="2016-10" db="EMBL/GenBank/DDBJ databases">
        <title>Paenibacillus species isolates.</title>
        <authorList>
            <person name="Beno S.M."/>
        </authorList>
    </citation>
    <scope>NUCLEOTIDE SEQUENCE [LARGE SCALE GENOMIC DNA]</scope>
    <source>
        <strain evidence="1 2">FSL H7-0604</strain>
    </source>
</reference>
<dbReference type="Proteomes" id="UP000187465">
    <property type="component" value="Unassembled WGS sequence"/>
</dbReference>
<protein>
    <submittedName>
        <fullName evidence="1">Uncharacterized protein</fullName>
    </submittedName>
</protein>
<accession>A0A1R0X0H5</accession>
<sequence length="181" mass="20816">MAKKSKKVINTNDSKAGVINIKSPSGKSVKLSFDFSYPHWLSGIQNKGFTNKLKDSSEFAESIIHIMYKLIPSITNSWDLIKDRPGQIFKHCHAVSDDKIELVKQIEIQIHGKSLLDPEAEQSIKYWQIGIEGIRVFVLYNHSANIMFPIFIDYHHLVYPSIKHNQRDFDSLGFCPVFEYC</sequence>
<dbReference type="EMBL" id="MKQP01000045">
    <property type="protein sequence ID" value="OMD25495.1"/>
    <property type="molecule type" value="Genomic_DNA"/>
</dbReference>
<dbReference type="AlphaFoldDB" id="A0A1R0X0H5"/>
<name>A0A1R0X0H5_9BACL</name>
<evidence type="ECO:0000313" key="1">
    <source>
        <dbReference type="EMBL" id="OMD25495.1"/>
    </source>
</evidence>
<comment type="caution">
    <text evidence="1">The sequence shown here is derived from an EMBL/GenBank/DDBJ whole genome shotgun (WGS) entry which is preliminary data.</text>
</comment>
<dbReference type="RefSeq" id="WP_036684131.1">
    <property type="nucleotide sequence ID" value="NZ_MKQP01000045.1"/>
</dbReference>
<organism evidence="1 2">
    <name type="scientific">Paenibacillus odorifer</name>
    <dbReference type="NCBI Taxonomy" id="189426"/>
    <lineage>
        <taxon>Bacteria</taxon>
        <taxon>Bacillati</taxon>
        <taxon>Bacillota</taxon>
        <taxon>Bacilli</taxon>
        <taxon>Bacillales</taxon>
        <taxon>Paenibacillaceae</taxon>
        <taxon>Paenibacillus</taxon>
    </lineage>
</organism>
<evidence type="ECO:0000313" key="2">
    <source>
        <dbReference type="Proteomes" id="UP000187465"/>
    </source>
</evidence>
<gene>
    <name evidence="1" type="ORF">BJP51_04405</name>
</gene>
<proteinExistence type="predicted"/>